<dbReference type="Proteomes" id="UP000813824">
    <property type="component" value="Unassembled WGS sequence"/>
</dbReference>
<feature type="compositionally biased region" description="Polar residues" evidence="1">
    <location>
        <begin position="16"/>
        <end position="35"/>
    </location>
</feature>
<dbReference type="EMBL" id="JAEVFJ010000003">
    <property type="protein sequence ID" value="KAH8105871.1"/>
    <property type="molecule type" value="Genomic_DNA"/>
</dbReference>
<evidence type="ECO:0000256" key="1">
    <source>
        <dbReference type="SAM" id="MobiDB-lite"/>
    </source>
</evidence>
<name>A0A8K0UVH7_9AGAR</name>
<comment type="caution">
    <text evidence="2">The sequence shown here is derived from an EMBL/GenBank/DDBJ whole genome shotgun (WGS) entry which is preliminary data.</text>
</comment>
<feature type="compositionally biased region" description="Basic and acidic residues" evidence="1">
    <location>
        <begin position="821"/>
        <end position="830"/>
    </location>
</feature>
<feature type="compositionally biased region" description="Polar residues" evidence="1">
    <location>
        <begin position="434"/>
        <end position="444"/>
    </location>
</feature>
<evidence type="ECO:0000313" key="3">
    <source>
        <dbReference type="Proteomes" id="UP000813824"/>
    </source>
</evidence>
<feature type="compositionally biased region" description="Polar residues" evidence="1">
    <location>
        <begin position="665"/>
        <end position="688"/>
    </location>
</feature>
<keyword evidence="3" id="KW-1185">Reference proteome</keyword>
<feature type="compositionally biased region" description="Low complexity" evidence="1">
    <location>
        <begin position="880"/>
        <end position="894"/>
    </location>
</feature>
<feature type="region of interest" description="Disordered" evidence="1">
    <location>
        <begin position="1"/>
        <end position="185"/>
    </location>
</feature>
<protein>
    <submittedName>
        <fullName evidence="2">Uncharacterized protein</fullName>
    </submittedName>
</protein>
<evidence type="ECO:0000313" key="2">
    <source>
        <dbReference type="EMBL" id="KAH8105871.1"/>
    </source>
</evidence>
<feature type="compositionally biased region" description="Polar residues" evidence="1">
    <location>
        <begin position="793"/>
        <end position="803"/>
    </location>
</feature>
<feature type="compositionally biased region" description="Low complexity" evidence="1">
    <location>
        <begin position="776"/>
        <end position="785"/>
    </location>
</feature>
<accession>A0A8K0UVH7</accession>
<feature type="region of interest" description="Disordered" evidence="1">
    <location>
        <begin position="765"/>
        <end position="896"/>
    </location>
</feature>
<feature type="compositionally biased region" description="Low complexity" evidence="1">
    <location>
        <begin position="448"/>
        <end position="465"/>
    </location>
</feature>
<organism evidence="2 3">
    <name type="scientific">Cristinia sonorae</name>
    <dbReference type="NCBI Taxonomy" id="1940300"/>
    <lineage>
        <taxon>Eukaryota</taxon>
        <taxon>Fungi</taxon>
        <taxon>Dikarya</taxon>
        <taxon>Basidiomycota</taxon>
        <taxon>Agaricomycotina</taxon>
        <taxon>Agaricomycetes</taxon>
        <taxon>Agaricomycetidae</taxon>
        <taxon>Agaricales</taxon>
        <taxon>Pleurotineae</taxon>
        <taxon>Stephanosporaceae</taxon>
        <taxon>Cristinia</taxon>
    </lineage>
</organism>
<proteinExistence type="predicted"/>
<feature type="compositionally biased region" description="Low complexity" evidence="1">
    <location>
        <begin position="174"/>
        <end position="185"/>
    </location>
</feature>
<reference evidence="2" key="1">
    <citation type="journal article" date="2021" name="New Phytol.">
        <title>Evolutionary innovations through gain and loss of genes in the ectomycorrhizal Boletales.</title>
        <authorList>
            <person name="Wu G."/>
            <person name="Miyauchi S."/>
            <person name="Morin E."/>
            <person name="Kuo A."/>
            <person name="Drula E."/>
            <person name="Varga T."/>
            <person name="Kohler A."/>
            <person name="Feng B."/>
            <person name="Cao Y."/>
            <person name="Lipzen A."/>
            <person name="Daum C."/>
            <person name="Hundley H."/>
            <person name="Pangilinan J."/>
            <person name="Johnson J."/>
            <person name="Barry K."/>
            <person name="LaButti K."/>
            <person name="Ng V."/>
            <person name="Ahrendt S."/>
            <person name="Min B."/>
            <person name="Choi I.G."/>
            <person name="Park H."/>
            <person name="Plett J.M."/>
            <person name="Magnuson J."/>
            <person name="Spatafora J.W."/>
            <person name="Nagy L.G."/>
            <person name="Henrissat B."/>
            <person name="Grigoriev I.V."/>
            <person name="Yang Z.L."/>
            <person name="Xu J."/>
            <person name="Martin F.M."/>
        </authorList>
    </citation>
    <scope>NUCLEOTIDE SEQUENCE</scope>
    <source>
        <strain evidence="2">KKN 215</strain>
    </source>
</reference>
<dbReference type="AlphaFoldDB" id="A0A8K0UVH7"/>
<gene>
    <name evidence="2" type="ORF">BXZ70DRAFT_398897</name>
</gene>
<feature type="compositionally biased region" description="Low complexity" evidence="1">
    <location>
        <begin position="650"/>
        <end position="659"/>
    </location>
</feature>
<dbReference type="OrthoDB" id="428577at2759"/>
<feature type="region of interest" description="Disordered" evidence="1">
    <location>
        <begin position="416"/>
        <end position="713"/>
    </location>
</feature>
<feature type="compositionally biased region" description="Basic and acidic residues" evidence="1">
    <location>
        <begin position="508"/>
        <end position="570"/>
    </location>
</feature>
<feature type="compositionally biased region" description="Low complexity" evidence="1">
    <location>
        <begin position="804"/>
        <end position="814"/>
    </location>
</feature>
<feature type="compositionally biased region" description="Polar residues" evidence="1">
    <location>
        <begin position="853"/>
        <end position="873"/>
    </location>
</feature>
<feature type="compositionally biased region" description="Basic and acidic residues" evidence="1">
    <location>
        <begin position="689"/>
        <end position="699"/>
    </location>
</feature>
<feature type="compositionally biased region" description="Basic and acidic residues" evidence="1">
    <location>
        <begin position="600"/>
        <end position="613"/>
    </location>
</feature>
<sequence>MRRLTALFAPKRSSKSDAGSSVLSDTPSTTHSSTENKNGSSQPPNGPPPKQQKPRSGFFRSLSRHGSSTAVQPDANLETKSKRHPMPSLVTDPSSSASSSSAGGPYTPDDDRASSNLAPPEPYRVSSWLHNTSDPALAPDSLPAGIRQLPTKPALAKPQLRIDTQDDSEDDTSSEGSSESELVLSSGTQRLVAQSPLAYFHALTVSTTTPSFSPPPVVQISGYPVYPRSCNYVGSVPKENDLRSLMFKKRLLEKISAGRLSASDTADLAAFGTRSRAPPARPPPFSIVLNDESVKLVKSCDTYSRGLRSWVDRPCFEERMVLYLPEGPAGEFQVLRINGTEFGVAALEFSEGLEAMSGLDMYAEDPIPTSNFSPPTPSVSITLSPPAMTPALAPPVLNKTTQPPVSQAQARNSLYSPSPLRIEHSTTPGVGVSGASSSLHSDSTIIYPPASSPTSSVSTPTIVLSPQPPEVQKTRPMSQPPVKQGVRFAEEEKDDSVPAAYVTRIRQKREEKARFLQREKERRAHEEERRKHEDERRRQEEERRKWEREREAWERERRAMEEERKKKLYAEEVAAARARREDTRMGSLPRSSSGSAIMWDGDREREKERRGREAMPSYLRPNYDISNAPGSRRGVSDPSVPRVSHSRNESPGSSRPPSIGGAGSINGSVRGSSRPPSMYSTPPSSATDIHSRERRDSKASKRASIASAPEVWAGMDRQSFAPVAWGLNPAMIPPVPPLPPVPMMPVMPMFPYPVDMPLLPPTPPFMLQQYGPRKPSSQSRSHSSSPTIGSHRLPSNHSSDRVNQQSSSQPSSPSRVHHERRASGDVADLHKSRHLSGPPAHPSSTQSHDRRSVTSSSNRSQHNTAGASNSSSRKVSEGQRSSTSRPSNPPRTHTLPAMASMPVHMHHFPPPVSVPYATPTPVMTASWTQPAFQNLSRPTATKRQTTIS</sequence>